<dbReference type="PANTHER" id="PTHR36535">
    <property type="entry name" value="YALI0E30327P"/>
    <property type="match status" value="1"/>
</dbReference>
<sequence length="178" mass="19553">MEPQIDYRGFENLRQWGKAFVIQERKGCVSSQFTVYCQLAVLTCVCVFSGAAIYISLVEHPARMSCGALVAFSQWTPSYKRATVMQLPLAVLSTLFGLLSWWSSADGGWLAGALLIGAIPPFTFVAIKPTNDLLLVPGGDLSSLETIRLLRKWAQLHAVWSVLSICALVVYLSLLTKP</sequence>
<dbReference type="PANTHER" id="PTHR36535:SF1">
    <property type="entry name" value="DUF1772 DOMAIN-CONTAINING PROTEIN"/>
    <property type="match status" value="1"/>
</dbReference>
<dbReference type="GeneID" id="17087716"/>
<dbReference type="eggNOG" id="ENOG502SC7E">
    <property type="taxonomic scope" value="Eukaryota"/>
</dbReference>
<accession>M2WXV5</accession>
<reference evidence="3" key="1">
    <citation type="journal article" date="2013" name="Science">
        <title>Gene transfer from bacteria and archaea facilitated evolution of an extremophilic eukaryote.</title>
        <authorList>
            <person name="Schonknecht G."/>
            <person name="Chen W.H."/>
            <person name="Ternes C.M."/>
            <person name="Barbier G.G."/>
            <person name="Shrestha R.P."/>
            <person name="Stanke M."/>
            <person name="Brautigam A."/>
            <person name="Baker B.J."/>
            <person name="Banfield J.F."/>
            <person name="Garavito R.M."/>
            <person name="Carr K."/>
            <person name="Wilkerson C."/>
            <person name="Rensing S.A."/>
            <person name="Gagneul D."/>
            <person name="Dickenson N.E."/>
            <person name="Oesterhelt C."/>
            <person name="Lercher M.J."/>
            <person name="Weber A.P."/>
        </authorList>
    </citation>
    <scope>NUCLEOTIDE SEQUENCE [LARGE SCALE GENOMIC DNA]</scope>
    <source>
        <strain evidence="3">074W</strain>
    </source>
</reference>
<dbReference type="Gramene" id="EME28880">
    <property type="protein sequence ID" value="EME28880"/>
    <property type="gene ID" value="Gasu_36190"/>
</dbReference>
<keyword evidence="1" id="KW-0812">Transmembrane</keyword>
<name>M2WXV5_GALSU</name>
<protein>
    <recommendedName>
        <fullName evidence="4">DUF1772 domain-containing protein</fullName>
    </recommendedName>
</protein>
<proteinExistence type="predicted"/>
<feature type="transmembrane region" description="Helical" evidence="1">
    <location>
        <begin position="82"/>
        <end position="102"/>
    </location>
</feature>
<evidence type="ECO:0000256" key="1">
    <source>
        <dbReference type="SAM" id="Phobius"/>
    </source>
</evidence>
<evidence type="ECO:0000313" key="3">
    <source>
        <dbReference type="Proteomes" id="UP000030680"/>
    </source>
</evidence>
<feature type="transmembrane region" description="Helical" evidence="1">
    <location>
        <begin position="158"/>
        <end position="176"/>
    </location>
</feature>
<dbReference type="EMBL" id="KB454514">
    <property type="protein sequence ID" value="EME28880.1"/>
    <property type="molecule type" value="Genomic_DNA"/>
</dbReference>
<gene>
    <name evidence="2" type="ORF">Gasu_36190</name>
</gene>
<keyword evidence="1" id="KW-1133">Transmembrane helix</keyword>
<dbReference type="OrthoDB" id="5954308at2759"/>
<feature type="transmembrane region" description="Helical" evidence="1">
    <location>
        <begin position="33"/>
        <end position="55"/>
    </location>
</feature>
<dbReference type="OMA" id="ANWPYTL"/>
<organism evidence="2 3">
    <name type="scientific">Galdieria sulphuraria</name>
    <name type="common">Red alga</name>
    <dbReference type="NCBI Taxonomy" id="130081"/>
    <lineage>
        <taxon>Eukaryota</taxon>
        <taxon>Rhodophyta</taxon>
        <taxon>Bangiophyceae</taxon>
        <taxon>Galdieriales</taxon>
        <taxon>Galdieriaceae</taxon>
        <taxon>Galdieria</taxon>
    </lineage>
</organism>
<dbReference type="RefSeq" id="XP_005705400.1">
    <property type="nucleotide sequence ID" value="XM_005705343.1"/>
</dbReference>
<evidence type="ECO:0000313" key="2">
    <source>
        <dbReference type="EMBL" id="EME28880.1"/>
    </source>
</evidence>
<dbReference type="KEGG" id="gsl:Gasu_36190"/>
<evidence type="ECO:0008006" key="4">
    <source>
        <dbReference type="Google" id="ProtNLM"/>
    </source>
</evidence>
<dbReference type="Proteomes" id="UP000030680">
    <property type="component" value="Unassembled WGS sequence"/>
</dbReference>
<dbReference type="InterPro" id="IPR013901">
    <property type="entry name" value="Anthrone_oxy"/>
</dbReference>
<dbReference type="AlphaFoldDB" id="M2WXV5"/>
<dbReference type="Pfam" id="PF08592">
    <property type="entry name" value="Anthrone_oxy"/>
    <property type="match status" value="1"/>
</dbReference>
<keyword evidence="3" id="KW-1185">Reference proteome</keyword>
<keyword evidence="1" id="KW-0472">Membrane</keyword>
<feature type="transmembrane region" description="Helical" evidence="1">
    <location>
        <begin position="108"/>
        <end position="127"/>
    </location>
</feature>